<evidence type="ECO:0000313" key="1">
    <source>
        <dbReference type="EMBL" id="CAI2185128.1"/>
    </source>
</evidence>
<dbReference type="OrthoDB" id="2410986at2759"/>
<accession>A0A9W4SY39</accession>
<protein>
    <submittedName>
        <fullName evidence="1">10158_t:CDS:1</fullName>
    </submittedName>
</protein>
<evidence type="ECO:0000313" key="2">
    <source>
        <dbReference type="Proteomes" id="UP001153678"/>
    </source>
</evidence>
<sequence>MRQQSELDKIDLDDISPELCKKEILKNVHPDKLEFFRYNDRITPLLPVYPHHGIKKGFHTNSGLWYLIRYEAETKWETLSSGNSQYKKESEEEVIKNEFALNKIVAKIKPPEGSDEREISLSIQVKGEVLKKFLHKDGSSIGDVRKFKIASKLKPEINAYEFKLLIDELKKKKRTFKHVVRNESTCREFISAFMIQCVQSIEESLQLKAEEWLDGSCGFGPTDYAVYLESDDIVMLVSEVKKEDFEKGAAQNIVQLHSAVEHNIDEIDNIDDVPVLMYGIVTNALQWYFIRWAGSPADPIVEVSGPHQCEFDSKDMEQANQIAGYIASILQQVHGFKNDNTRPQINKRRRI</sequence>
<keyword evidence="2" id="KW-1185">Reference proteome</keyword>
<organism evidence="1 2">
    <name type="scientific">Funneliformis geosporum</name>
    <dbReference type="NCBI Taxonomy" id="1117311"/>
    <lineage>
        <taxon>Eukaryota</taxon>
        <taxon>Fungi</taxon>
        <taxon>Fungi incertae sedis</taxon>
        <taxon>Mucoromycota</taxon>
        <taxon>Glomeromycotina</taxon>
        <taxon>Glomeromycetes</taxon>
        <taxon>Glomerales</taxon>
        <taxon>Glomeraceae</taxon>
        <taxon>Funneliformis</taxon>
    </lineage>
</organism>
<reference evidence="1" key="1">
    <citation type="submission" date="2022-08" db="EMBL/GenBank/DDBJ databases">
        <authorList>
            <person name="Kallberg Y."/>
            <person name="Tangrot J."/>
            <person name="Rosling A."/>
        </authorList>
    </citation>
    <scope>NUCLEOTIDE SEQUENCE</scope>
    <source>
        <strain evidence="1">Wild A</strain>
    </source>
</reference>
<gene>
    <name evidence="1" type="ORF">FWILDA_LOCUS11922</name>
</gene>
<proteinExistence type="predicted"/>
<name>A0A9W4SY39_9GLOM</name>
<dbReference type="Proteomes" id="UP001153678">
    <property type="component" value="Unassembled WGS sequence"/>
</dbReference>
<dbReference type="EMBL" id="CAMKVN010003593">
    <property type="protein sequence ID" value="CAI2185128.1"/>
    <property type="molecule type" value="Genomic_DNA"/>
</dbReference>
<comment type="caution">
    <text evidence="1">The sequence shown here is derived from an EMBL/GenBank/DDBJ whole genome shotgun (WGS) entry which is preliminary data.</text>
</comment>
<dbReference type="AlphaFoldDB" id="A0A9W4SY39"/>